<feature type="compositionally biased region" description="Polar residues" evidence="1">
    <location>
        <begin position="72"/>
        <end position="124"/>
    </location>
</feature>
<evidence type="ECO:0000313" key="4">
    <source>
        <dbReference type="Proteomes" id="UP001198182"/>
    </source>
</evidence>
<evidence type="ECO:0000313" key="3">
    <source>
        <dbReference type="EMBL" id="MCC2231735.1"/>
    </source>
</evidence>
<dbReference type="RefSeq" id="WP_308454253.1">
    <property type="nucleotide sequence ID" value="NZ_JAJEQR010000037.1"/>
</dbReference>
<protein>
    <submittedName>
        <fullName evidence="3">TerD family protein</fullName>
    </submittedName>
</protein>
<proteinExistence type="predicted"/>
<feature type="region of interest" description="Disordered" evidence="1">
    <location>
        <begin position="42"/>
        <end position="130"/>
    </location>
</feature>
<dbReference type="InterPro" id="IPR003325">
    <property type="entry name" value="TerD"/>
</dbReference>
<dbReference type="Proteomes" id="UP001198182">
    <property type="component" value="Unassembled WGS sequence"/>
</dbReference>
<sequence>MIEIPEKITSPLSGSTAESINSRVRGALSNQNLQDLNGVTNYRTRSSGYKTNYRSGDASGVRIPPKGPYDTCPQTPRRNSQPYRTAVPQMSANGHSQIPPNTYSHPQAAVSRTSAASQSTQPAVSSGGALSDLVLPNFTRPLQKGQKSPIDPMGGVLHKIRASFGWNLKGVDCDIDASAFLLDMSGKVPDDSWFVFYGQPESPDGSVSFVKDSQDGGRESIPIDLDHLSGNICRIVFVLTIHEAFARKQNFSMVKDAYIRLLNADTGKELLSFCMDQYYENVTSMTIGEIYLHNGQWKFNPVGNGVNKDLAGQCAIYGVEIEG</sequence>
<feature type="compositionally biased region" description="Polar residues" evidence="1">
    <location>
        <begin position="42"/>
        <end position="54"/>
    </location>
</feature>
<dbReference type="CDD" id="cd06974">
    <property type="entry name" value="TerD_like"/>
    <property type="match status" value="1"/>
</dbReference>
<dbReference type="Pfam" id="PF02342">
    <property type="entry name" value="TerD"/>
    <property type="match status" value="1"/>
</dbReference>
<name>A0AAE3EC30_9FIRM</name>
<dbReference type="InterPro" id="IPR051324">
    <property type="entry name" value="Stress/Tellurium_Resist"/>
</dbReference>
<dbReference type="EMBL" id="JAJEQR010000037">
    <property type="protein sequence ID" value="MCC2231735.1"/>
    <property type="molecule type" value="Genomic_DNA"/>
</dbReference>
<dbReference type="PANTHER" id="PTHR32097">
    <property type="entry name" value="CAMP-BINDING PROTEIN 1-RELATED"/>
    <property type="match status" value="1"/>
</dbReference>
<dbReference type="AlphaFoldDB" id="A0AAE3EC30"/>
<organism evidence="3 4">
    <name type="scientific">Hominifimenecus microfluidus</name>
    <dbReference type="NCBI Taxonomy" id="2885348"/>
    <lineage>
        <taxon>Bacteria</taxon>
        <taxon>Bacillati</taxon>
        <taxon>Bacillota</taxon>
        <taxon>Clostridia</taxon>
        <taxon>Lachnospirales</taxon>
        <taxon>Lachnospiraceae</taxon>
        <taxon>Hominifimenecus</taxon>
    </lineage>
</organism>
<dbReference type="PANTHER" id="PTHR32097:SF17">
    <property type="entry name" value="CAMP-BINDING PROTEIN 1-RELATED"/>
    <property type="match status" value="1"/>
</dbReference>
<gene>
    <name evidence="3" type="ORF">LKD81_12125</name>
</gene>
<evidence type="ECO:0000259" key="2">
    <source>
        <dbReference type="Pfam" id="PF02342"/>
    </source>
</evidence>
<accession>A0AAE3EC30</accession>
<comment type="caution">
    <text evidence="3">The sequence shown here is derived from an EMBL/GenBank/DDBJ whole genome shotgun (WGS) entry which is preliminary data.</text>
</comment>
<keyword evidence="4" id="KW-1185">Reference proteome</keyword>
<dbReference type="Gene3D" id="2.60.60.30">
    <property type="entry name" value="sav2460 like domains"/>
    <property type="match status" value="1"/>
</dbReference>
<reference evidence="3" key="1">
    <citation type="submission" date="2021-10" db="EMBL/GenBank/DDBJ databases">
        <title>Anaerobic single-cell dispensing facilitates the cultivation of human gut bacteria.</title>
        <authorList>
            <person name="Afrizal A."/>
        </authorList>
    </citation>
    <scope>NUCLEOTIDE SEQUENCE</scope>
    <source>
        <strain evidence="3">CLA-AA-H215</strain>
    </source>
</reference>
<evidence type="ECO:0000256" key="1">
    <source>
        <dbReference type="SAM" id="MobiDB-lite"/>
    </source>
</evidence>
<feature type="domain" description="TerD" evidence="2">
    <location>
        <begin position="142"/>
        <end position="316"/>
    </location>
</feature>